<dbReference type="SUPFAM" id="SSF88659">
    <property type="entry name" value="Sigma3 and sigma4 domains of RNA polymerase sigma factors"/>
    <property type="match status" value="2"/>
</dbReference>
<dbReference type="Proteomes" id="UP000464912">
    <property type="component" value="Chromosome"/>
</dbReference>
<dbReference type="Pfam" id="PF04545">
    <property type="entry name" value="Sigma70_r4"/>
    <property type="match status" value="1"/>
</dbReference>
<keyword evidence="5" id="KW-0963">Cytoplasm</keyword>
<dbReference type="NCBIfam" id="TIGR02937">
    <property type="entry name" value="sigma70-ECF"/>
    <property type="match status" value="1"/>
</dbReference>
<dbReference type="AlphaFoldDB" id="A0A6P1G9V3"/>
<dbReference type="InterPro" id="IPR007624">
    <property type="entry name" value="RNA_pol_sigma70_r3"/>
</dbReference>
<dbReference type="InterPro" id="IPR007630">
    <property type="entry name" value="RNA_pol_sigma70_r4"/>
</dbReference>
<keyword evidence="1 5" id="KW-0805">Transcription regulation</keyword>
<keyword evidence="10" id="KW-1185">Reference proteome</keyword>
<dbReference type="InterPro" id="IPR014284">
    <property type="entry name" value="RNA_pol_sigma-70_dom"/>
</dbReference>
<dbReference type="InterPro" id="IPR007627">
    <property type="entry name" value="RNA_pol_sigma70_r2"/>
</dbReference>
<keyword evidence="4 5" id="KW-0804">Transcription</keyword>
<feature type="domain" description="RNA polymerase sigma-70" evidence="8">
    <location>
        <begin position="579"/>
        <end position="605"/>
    </location>
</feature>
<dbReference type="CDD" id="cd06171">
    <property type="entry name" value="Sigma70_r4"/>
    <property type="match status" value="1"/>
</dbReference>
<feature type="short sequence motif" description="Interaction with polymerase core subunit RpoC" evidence="5">
    <location>
        <begin position="389"/>
        <end position="392"/>
    </location>
</feature>
<dbReference type="InterPro" id="IPR000943">
    <property type="entry name" value="RNA_pol_sigma70"/>
</dbReference>
<comment type="subcellular location">
    <subcellularLocation>
        <location evidence="5">Cytoplasm</location>
    </subcellularLocation>
</comment>
<dbReference type="InterPro" id="IPR007631">
    <property type="entry name" value="RNA_pol_sigma_70_non-ess"/>
</dbReference>
<feature type="DNA-binding region" description="H-T-H motif" evidence="5">
    <location>
        <begin position="580"/>
        <end position="599"/>
    </location>
</feature>
<dbReference type="PROSITE" id="PS00715">
    <property type="entry name" value="SIGMA70_1"/>
    <property type="match status" value="1"/>
</dbReference>
<dbReference type="GO" id="GO:0003677">
    <property type="term" value="F:DNA binding"/>
    <property type="evidence" value="ECO:0007669"/>
    <property type="project" value="UniProtKB-UniRule"/>
</dbReference>
<dbReference type="InterPro" id="IPR013325">
    <property type="entry name" value="RNA_pol_sigma_r2"/>
</dbReference>
<comment type="similarity">
    <text evidence="5">Belongs to the sigma-70 factor family. RpoD/SigA subfamily.</text>
</comment>
<evidence type="ECO:0000313" key="9">
    <source>
        <dbReference type="EMBL" id="QHD65088.1"/>
    </source>
</evidence>
<dbReference type="InterPro" id="IPR009042">
    <property type="entry name" value="RNA_pol_sigma70_r1_2"/>
</dbReference>
<evidence type="ECO:0000256" key="4">
    <source>
        <dbReference type="ARBA" id="ARBA00023163"/>
    </source>
</evidence>
<protein>
    <recommendedName>
        <fullName evidence="5">RNA polymerase sigma factor RpoD</fullName>
    </recommendedName>
    <alternativeName>
        <fullName evidence="5">Sigma-70</fullName>
    </alternativeName>
</protein>
<evidence type="ECO:0000256" key="5">
    <source>
        <dbReference type="HAMAP-Rule" id="MF_00963"/>
    </source>
</evidence>
<comment type="function">
    <text evidence="5">Sigma factors are initiation factors that promote the attachment of RNA polymerase to specific initiation sites and are then released. This sigma factor is the primary sigma factor during exponential growth.</text>
</comment>
<dbReference type="InterPro" id="IPR013324">
    <property type="entry name" value="RNA_pol_sigma_r3/r4-like"/>
</dbReference>
<reference evidence="9 10" key="1">
    <citation type="journal article" date="2020" name="MBio">
        <title>Erratum for Teymournejad et al., 'Isolation and Molecular Analysis of a Novel Neorickettsia Species That Causes Potomac Horse Fever'.</title>
        <authorList>
            <person name="Teymournejad O."/>
            <person name="Lin M."/>
            <person name="Bekebrede H."/>
            <person name="Kamr A."/>
            <person name="Toribio R.E."/>
            <person name="Arroyo L.G."/>
            <person name="Baird J.D."/>
            <person name="Rikihisa Y."/>
        </authorList>
    </citation>
    <scope>NUCLEOTIDE SEQUENCE [LARGE SCALE GENOMIC DNA]</scope>
    <source>
        <strain evidence="9 10">Fin17</strain>
    </source>
</reference>
<dbReference type="Gene3D" id="1.10.10.10">
    <property type="entry name" value="Winged helix-like DNA-binding domain superfamily/Winged helix DNA-binding domain"/>
    <property type="match status" value="2"/>
</dbReference>
<keyword evidence="2 5" id="KW-0731">Sigma factor</keyword>
<dbReference type="Pfam" id="PF04539">
    <property type="entry name" value="Sigma70_r3"/>
    <property type="match status" value="1"/>
</dbReference>
<comment type="subunit">
    <text evidence="5">Interacts transiently with the RNA polymerase catalytic core.</text>
</comment>
<dbReference type="Pfam" id="PF04542">
    <property type="entry name" value="Sigma70_r2"/>
    <property type="match status" value="1"/>
</dbReference>
<dbReference type="SUPFAM" id="SSF88946">
    <property type="entry name" value="Sigma2 domain of RNA polymerase sigma factors"/>
    <property type="match status" value="1"/>
</dbReference>
<evidence type="ECO:0000256" key="1">
    <source>
        <dbReference type="ARBA" id="ARBA00023015"/>
    </source>
</evidence>
<dbReference type="GO" id="GO:0006352">
    <property type="term" value="P:DNA-templated transcription initiation"/>
    <property type="evidence" value="ECO:0007669"/>
    <property type="project" value="UniProtKB-UniRule"/>
</dbReference>
<dbReference type="RefSeq" id="WP_160095150.1">
    <property type="nucleotide sequence ID" value="NZ_CP047224.1"/>
</dbReference>
<dbReference type="PROSITE" id="PS00716">
    <property type="entry name" value="SIGMA70_2"/>
    <property type="match status" value="1"/>
</dbReference>
<dbReference type="KEGG" id="nef:GP480_01270"/>
<organism evidence="9 10">
    <name type="scientific">Neorickettsia findlayensis</name>
    <dbReference type="NCBI Taxonomy" id="2686014"/>
    <lineage>
        <taxon>Bacteria</taxon>
        <taxon>Pseudomonadati</taxon>
        <taxon>Pseudomonadota</taxon>
        <taxon>Alphaproteobacteria</taxon>
        <taxon>Rickettsiales</taxon>
        <taxon>Anaplasmataceae</taxon>
        <taxon>Neorickettsia</taxon>
    </lineage>
</organism>
<evidence type="ECO:0000256" key="2">
    <source>
        <dbReference type="ARBA" id="ARBA00023082"/>
    </source>
</evidence>
<dbReference type="InterPro" id="IPR050239">
    <property type="entry name" value="Sigma-70_RNA_pol_init_factors"/>
</dbReference>
<proteinExistence type="inferred from homology"/>
<dbReference type="EMBL" id="CP047224">
    <property type="protein sequence ID" value="QHD65088.1"/>
    <property type="molecule type" value="Genomic_DNA"/>
</dbReference>
<feature type="region of interest" description="Disordered" evidence="6">
    <location>
        <begin position="64"/>
        <end position="83"/>
    </location>
</feature>
<dbReference type="PANTHER" id="PTHR30603">
    <property type="entry name" value="RNA POLYMERASE SIGMA FACTOR RPO"/>
    <property type="match status" value="1"/>
</dbReference>
<dbReference type="Pfam" id="PF00140">
    <property type="entry name" value="Sigma70_r1_2"/>
    <property type="match status" value="1"/>
</dbReference>
<accession>A0A6P1G9V3</accession>
<dbReference type="InterPro" id="IPR028630">
    <property type="entry name" value="Sigma70_RpoD"/>
</dbReference>
<dbReference type="InterPro" id="IPR007127">
    <property type="entry name" value="RNA_pol_sigma_70_r1_1"/>
</dbReference>
<dbReference type="InterPro" id="IPR042189">
    <property type="entry name" value="RNA_pol_sigma_70_r1_1_sf"/>
</dbReference>
<dbReference type="GO" id="GO:0016987">
    <property type="term" value="F:sigma factor activity"/>
    <property type="evidence" value="ECO:0007669"/>
    <property type="project" value="UniProtKB-UniRule"/>
</dbReference>
<evidence type="ECO:0000256" key="6">
    <source>
        <dbReference type="SAM" id="MobiDB-lite"/>
    </source>
</evidence>
<dbReference type="GO" id="GO:0005737">
    <property type="term" value="C:cytoplasm"/>
    <property type="evidence" value="ECO:0007669"/>
    <property type="project" value="UniProtKB-SubCell"/>
</dbReference>
<evidence type="ECO:0000259" key="7">
    <source>
        <dbReference type="PROSITE" id="PS00715"/>
    </source>
</evidence>
<evidence type="ECO:0000313" key="10">
    <source>
        <dbReference type="Proteomes" id="UP000464912"/>
    </source>
</evidence>
<dbReference type="Gene3D" id="1.10.220.120">
    <property type="entry name" value="Sigma-70 factor, region 1.1"/>
    <property type="match status" value="1"/>
</dbReference>
<sequence length="620" mass="70512">MIKGYSSKFHQVVKALITKGVKRGFVTYGELSDSFSDEDFENLNCIEEAISKLEESGIGILEKDEEDELSEEVKEEDEEEDEAADILGHTDDPVRLYLREMSYVKLLSRDDEVEIAKAIVAEKFESLSAVLLFPSVMKSIIDLGTKLREGTISLREVIESDSGLKSELTEETSKGDEFFEGIDGKPEEVNQMSDEELMEKVLEIFVDLGGIITSALDKVKEGQMVKIVDGEVILDPGYGELHTLAVNHLNQVKLNPKLLAEFFESIRRKNELILEKKKVLLTFLEEHGLDRTTLIKSKVHILNTEVLSELLKKHNICDAHFSLEEFLSPVRELEKSEGMDYESISFLSRKVATHLDNANAAKHRMVEANLRLVISIAKKYTNRGMPFPDLIQEGNIGLMKAVDKFDHRRGHKFSTYATWWCRQAITRAIADCGSIVRKPVHIHETANKVMRTRRRLYNLNGREPTVEEIANLLKISPDKVKKSLKVNQDPISLESPVGDDSNSGSFGDFIEDKNAVSQVDVVLSKNLRKVLDEALAMLSPREEKILRYRFGLCNSVHSPEDEHYLKSLKIDLNRGTNLTLEQVGILYNVTRERIRQIESKSLRKMRSPSRSIKLRTFLKY</sequence>
<dbReference type="PRINTS" id="PR00046">
    <property type="entry name" value="SIGMA70FCT"/>
</dbReference>
<dbReference type="Pfam" id="PF03979">
    <property type="entry name" value="Sigma70_r1_1"/>
    <property type="match status" value="1"/>
</dbReference>
<dbReference type="Pfam" id="PF04546">
    <property type="entry name" value="Sigma70_ner"/>
    <property type="match status" value="1"/>
</dbReference>
<evidence type="ECO:0000259" key="8">
    <source>
        <dbReference type="PROSITE" id="PS00716"/>
    </source>
</evidence>
<feature type="region of interest" description="Sigma-70 factor domain-2" evidence="5">
    <location>
        <begin position="365"/>
        <end position="435"/>
    </location>
</feature>
<dbReference type="HAMAP" id="MF_00963">
    <property type="entry name" value="Sigma70_RpoD_SigA"/>
    <property type="match status" value="1"/>
</dbReference>
<name>A0A6P1G9V3_9RICK</name>
<gene>
    <name evidence="5" type="primary">rpoD</name>
    <name evidence="9" type="ORF">GP480_01270</name>
</gene>
<keyword evidence="3 5" id="KW-0238">DNA-binding</keyword>
<comment type="caution">
    <text evidence="5">Lacks conserved residue(s) required for the propagation of feature annotation.</text>
</comment>
<feature type="domain" description="RNA polymerase sigma-70" evidence="7">
    <location>
        <begin position="389"/>
        <end position="402"/>
    </location>
</feature>
<reference evidence="9 10" key="2">
    <citation type="journal article" date="2020" name="MBio">
        <title>Isolation and Molecular Analysis of a Novel Neorickettsia Species That Causes Potomac Horse Fever.</title>
        <authorList>
            <person name="Teymournejad O."/>
            <person name="Lin M."/>
            <person name="Bekebrede H."/>
            <person name="Kamr A."/>
            <person name="Toribio R.E."/>
            <person name="Arroyo L.G."/>
            <person name="Baird J.D."/>
            <person name="Rikihisa Y."/>
        </authorList>
    </citation>
    <scope>NUCLEOTIDE SEQUENCE [LARGE SCALE GENOMIC DNA]</scope>
    <source>
        <strain evidence="9 10">Fin17</strain>
    </source>
</reference>
<dbReference type="PANTHER" id="PTHR30603:SF60">
    <property type="entry name" value="RNA POLYMERASE SIGMA FACTOR RPOD"/>
    <property type="match status" value="1"/>
</dbReference>
<evidence type="ECO:0000256" key="3">
    <source>
        <dbReference type="ARBA" id="ARBA00023125"/>
    </source>
</evidence>
<dbReference type="InterPro" id="IPR036388">
    <property type="entry name" value="WH-like_DNA-bd_sf"/>
</dbReference>
<dbReference type="Gene3D" id="1.10.601.10">
    <property type="entry name" value="RNA Polymerase Primary Sigma Factor"/>
    <property type="match status" value="1"/>
</dbReference>